<dbReference type="Gene3D" id="3.40.50.10540">
    <property type="entry name" value="Crotonobetainyl-coa:carnitine coa-transferase, domain 1"/>
    <property type="match status" value="3"/>
</dbReference>
<gene>
    <name evidence="3" type="ORF">JOF28_002524</name>
</gene>
<dbReference type="InterPro" id="IPR050509">
    <property type="entry name" value="CoA-transferase_III"/>
</dbReference>
<organism evidence="3 4">
    <name type="scientific">Leucobacter exalbidus</name>
    <dbReference type="NCBI Taxonomy" id="662960"/>
    <lineage>
        <taxon>Bacteria</taxon>
        <taxon>Bacillati</taxon>
        <taxon>Actinomycetota</taxon>
        <taxon>Actinomycetes</taxon>
        <taxon>Micrococcales</taxon>
        <taxon>Microbacteriaceae</taxon>
        <taxon>Leucobacter</taxon>
    </lineage>
</organism>
<dbReference type="Gene3D" id="3.30.1540.10">
    <property type="entry name" value="formyl-coa transferase, domain 3"/>
    <property type="match status" value="1"/>
</dbReference>
<accession>A0A940PNL8</accession>
<dbReference type="InterPro" id="IPR003673">
    <property type="entry name" value="CoA-Trfase_fam_III"/>
</dbReference>
<keyword evidence="2" id="KW-0808">Transferase</keyword>
<evidence type="ECO:0000256" key="2">
    <source>
        <dbReference type="ARBA" id="ARBA00022679"/>
    </source>
</evidence>
<evidence type="ECO:0000313" key="4">
    <source>
        <dbReference type="Proteomes" id="UP000675163"/>
    </source>
</evidence>
<proteinExistence type="inferred from homology"/>
<dbReference type="Proteomes" id="UP000675163">
    <property type="component" value="Unassembled WGS sequence"/>
</dbReference>
<dbReference type="AlphaFoldDB" id="A0A940PNL8"/>
<name>A0A940PNL8_9MICO</name>
<dbReference type="EMBL" id="JAFIDA010000001">
    <property type="protein sequence ID" value="MBP1327292.1"/>
    <property type="molecule type" value="Genomic_DNA"/>
</dbReference>
<reference evidence="3" key="1">
    <citation type="submission" date="2021-02" db="EMBL/GenBank/DDBJ databases">
        <title>Sequencing the genomes of 1000 actinobacteria strains.</title>
        <authorList>
            <person name="Klenk H.-P."/>
        </authorList>
    </citation>
    <scope>NUCLEOTIDE SEQUENCE</scope>
    <source>
        <strain evidence="3">DSM 22850</strain>
    </source>
</reference>
<dbReference type="GO" id="GO:0016740">
    <property type="term" value="F:transferase activity"/>
    <property type="evidence" value="ECO:0007669"/>
    <property type="project" value="UniProtKB-KW"/>
</dbReference>
<evidence type="ECO:0000313" key="3">
    <source>
        <dbReference type="EMBL" id="MBP1327292.1"/>
    </source>
</evidence>
<keyword evidence="4" id="KW-1185">Reference proteome</keyword>
<dbReference type="InterPro" id="IPR044855">
    <property type="entry name" value="CoA-Trfase_III_dom3_sf"/>
</dbReference>
<comment type="caution">
    <text evidence="3">The sequence shown here is derived from an EMBL/GenBank/DDBJ whole genome shotgun (WGS) entry which is preliminary data.</text>
</comment>
<dbReference type="PANTHER" id="PTHR48228:SF6">
    <property type="entry name" value="L-CARNITINE COA-TRANSFERASE"/>
    <property type="match status" value="1"/>
</dbReference>
<comment type="similarity">
    <text evidence="1">Belongs to the CoA-transferase III family.</text>
</comment>
<dbReference type="SUPFAM" id="SSF89796">
    <property type="entry name" value="CoA-transferase family III (CaiB/BaiF)"/>
    <property type="match status" value="2"/>
</dbReference>
<dbReference type="Pfam" id="PF02515">
    <property type="entry name" value="CoA_transf_3"/>
    <property type="match status" value="2"/>
</dbReference>
<protein>
    <submittedName>
        <fullName evidence="3">Crotonobetainyl-CoA:carnitine CoA-transferase CaiB-like acyl-CoA transferase</fullName>
    </submittedName>
</protein>
<dbReference type="InterPro" id="IPR023606">
    <property type="entry name" value="CoA-Trfase_III_dom_1_sf"/>
</dbReference>
<evidence type="ECO:0000256" key="1">
    <source>
        <dbReference type="ARBA" id="ARBA00008383"/>
    </source>
</evidence>
<sequence>MILADYGAQVIKVEQPGDDVDSDESRRTLQRSKWSITADLTTEVGAATLHQLLGRADVFVESLGTDAGQFSYEQLRERYPELVQVSVSGYGIDGPWATRPGYESLLNARLGMTAEQRGHRDGPMFLGHPTVSYGTGFNIVIGTLAALRARKLNGLGQQVETSMLDGMLSLASMNWWWNEKNISYLARSGKSTGFGRTRLITDPFECGDGEFLTQNTSSPGSYKKTMDLLGFGDRTQTIEGAEMRVPLNDEEYEVARNLVPEAFKTKTRDEWVRIFQENDLAVLPVLHTEEVFDDDQVQYAGIIREVPDRVHGSVRQVGPVVLFEKSVPGETVEAPLLGEHNDRIEEVTRSEQWAPAPIGTPIKAPLEGVRIVDLSTYYAVGFGNRLLADLGAEVIKVEAPTGDPMRPLGDLFESAQRGKRAITVDLRTEEGREVVRKLVATADVFTHNFRPGKAEKIGMGYEQLRAVNPDLIYVYLPGFGSAGPKSEQRSFAPLISGLVGLPYEAAGEGNPPVRRAMGNEDQYNGFLGAISILLGLQHRLNTGEAQRIESPQLHSSMLVISQNATTMDGTLLPAFRLDREQLGWQALNRLYRTAADGWIMLAAQSDAEFQKLTAAFGSPELSQESRFKTEALRATHRVELGELLAAEFAQHTAEDAFTLLDSAGVPVEIPADYPVISDLFWEEWMIESGRVWEHYHPEHGWSREVGLTTRFSQTPGLIRGANPKLGQHTTEILKELGYSDVAGKALIDSGVCIQAITAETSGE</sequence>
<dbReference type="PANTHER" id="PTHR48228">
    <property type="entry name" value="SUCCINYL-COA--D-CITRAMALATE COA-TRANSFERASE"/>
    <property type="match status" value="1"/>
</dbReference>